<evidence type="ECO:0000256" key="5">
    <source>
        <dbReference type="ARBA" id="ARBA00023136"/>
    </source>
</evidence>
<dbReference type="AlphaFoldDB" id="A0A7C1NFP5"/>
<feature type="transmembrane region" description="Helical" evidence="6">
    <location>
        <begin position="616"/>
        <end position="640"/>
    </location>
</feature>
<dbReference type="PRINTS" id="PR00702">
    <property type="entry name" value="ACRIFLAVINRP"/>
</dbReference>
<accession>A0A7C1NFP5</accession>
<evidence type="ECO:0000313" key="9">
    <source>
        <dbReference type="EMBL" id="HFJ54380.1"/>
    </source>
</evidence>
<keyword evidence="4 6" id="KW-1133">Transmembrane helix</keyword>
<evidence type="ECO:0000256" key="1">
    <source>
        <dbReference type="ARBA" id="ARBA00004651"/>
    </source>
</evidence>
<feature type="transmembrane region" description="Helical" evidence="6">
    <location>
        <begin position="204"/>
        <end position="227"/>
    </location>
</feature>
<protein>
    <submittedName>
        <fullName evidence="8">RND family transporter</fullName>
    </submittedName>
</protein>
<keyword evidence="3 6" id="KW-0812">Transmembrane</keyword>
<dbReference type="GO" id="GO:0022857">
    <property type="term" value="F:transmembrane transporter activity"/>
    <property type="evidence" value="ECO:0007669"/>
    <property type="project" value="InterPro"/>
</dbReference>
<organism evidence="8">
    <name type="scientific">candidate division WOR-3 bacterium</name>
    <dbReference type="NCBI Taxonomy" id="2052148"/>
    <lineage>
        <taxon>Bacteria</taxon>
        <taxon>Bacteria division WOR-3</taxon>
    </lineage>
</organism>
<dbReference type="InterPro" id="IPR004869">
    <property type="entry name" value="MMPL_dom"/>
</dbReference>
<feature type="transmembrane region" description="Helical" evidence="6">
    <location>
        <begin position="335"/>
        <end position="360"/>
    </location>
</feature>
<feature type="transmembrane region" description="Helical" evidence="6">
    <location>
        <begin position="685"/>
        <end position="711"/>
    </location>
</feature>
<dbReference type="InterPro" id="IPR050545">
    <property type="entry name" value="Mycobact_MmpL"/>
</dbReference>
<comment type="caution">
    <text evidence="8">The sequence shown here is derived from an EMBL/GenBank/DDBJ whole genome shotgun (WGS) entry which is preliminary data.</text>
</comment>
<comment type="subcellular location">
    <subcellularLocation>
        <location evidence="1">Cell membrane</location>
        <topology evidence="1">Multi-pass membrane protein</topology>
    </subcellularLocation>
</comment>
<feature type="transmembrane region" description="Helical" evidence="6">
    <location>
        <begin position="591"/>
        <end position="609"/>
    </location>
</feature>
<feature type="transmembrane region" description="Helical" evidence="6">
    <location>
        <begin position="717"/>
        <end position="742"/>
    </location>
</feature>
<feature type="transmembrane region" description="Helical" evidence="6">
    <location>
        <begin position="261"/>
        <end position="282"/>
    </location>
</feature>
<gene>
    <name evidence="8" type="ORF">ENP94_00040</name>
    <name evidence="9" type="ORF">ENS16_06820</name>
</gene>
<feature type="transmembrane region" description="Helical" evidence="6">
    <location>
        <begin position="388"/>
        <end position="408"/>
    </location>
</feature>
<dbReference type="InterPro" id="IPR000731">
    <property type="entry name" value="SSD"/>
</dbReference>
<dbReference type="PANTHER" id="PTHR33406:SF13">
    <property type="entry name" value="MEMBRANE PROTEIN YDFJ"/>
    <property type="match status" value="1"/>
</dbReference>
<evidence type="ECO:0000256" key="2">
    <source>
        <dbReference type="ARBA" id="ARBA00022475"/>
    </source>
</evidence>
<feature type="domain" description="SSD" evidence="7">
    <location>
        <begin position="614"/>
        <end position="740"/>
    </location>
</feature>
<evidence type="ECO:0000313" key="8">
    <source>
        <dbReference type="EMBL" id="HEA86394.1"/>
    </source>
</evidence>
<feature type="domain" description="SSD" evidence="7">
    <location>
        <begin position="238"/>
        <end position="360"/>
    </location>
</feature>
<dbReference type="Gene3D" id="1.20.1640.10">
    <property type="entry name" value="Multidrug efflux transporter AcrB transmembrane domain"/>
    <property type="match status" value="2"/>
</dbReference>
<dbReference type="EMBL" id="DSLG01000001">
    <property type="protein sequence ID" value="HEA86394.1"/>
    <property type="molecule type" value="Genomic_DNA"/>
</dbReference>
<feature type="transmembrane region" description="Helical" evidence="6">
    <location>
        <begin position="302"/>
        <end position="323"/>
    </location>
</feature>
<keyword evidence="2" id="KW-1003">Cell membrane</keyword>
<dbReference type="EMBL" id="DSTU01000008">
    <property type="protein sequence ID" value="HFJ54380.1"/>
    <property type="molecule type" value="Genomic_DNA"/>
</dbReference>
<dbReference type="SUPFAM" id="SSF82866">
    <property type="entry name" value="Multidrug efflux transporter AcrB transmembrane domain"/>
    <property type="match status" value="2"/>
</dbReference>
<feature type="transmembrane region" description="Helical" evidence="6">
    <location>
        <begin position="234"/>
        <end position="255"/>
    </location>
</feature>
<sequence>MRWLPGLVYRYPVWITAGVGLLTLVLGYFLKELKIDAEVTRMMPAGESGVEVLRVVDREFGGSEQAIVVIESESLFTPKVLSGIERLVEQLSDIPMVNQVTALNNLQDVRGAGDEVVISRLIDSIPSTRSGLESLRARVLADRRYRGRLVAQDGRAALILIRLRPDADRAQAIRQIETAVKQAHFPGRVSLAGSPALMEFVRRWMVADLLKLIPLVVLMLVLVLGLASRTWRGTVLPLLVVLVAVVWTMGLVGLFRQPVTIVMVVLPPILLAVGSAYGIHILERWQQESRNGLDRREVVDRAVGRTGLPVFLAMVTTAAGFAANLVMKVVAIRVFALFAVIGIAVSFVLAVIFLPALLMLMPVKPARFRQENPARSARWLGRLAPRIIRFRTAVLVTAAVMCVIALIFGTRVRPETDFVRYFKSGSEPARAAEIVNRQFGGELQFEILVEGDIQDPAILSRMEKFSRDLERVEHITHISSIVEVLKSTNRAFNQNRQDAEVLPQTRDEVAQYLLLLSFSGSDYLASLVTPDYRLARITAQFNEHSSAELGRAIKEIRALIRQDFGPEVRVRLGGVPLAIYALHEGIATSQLWSIIAALLAVVVLVAVMFGSLRLGLVAVLPVGFTLAMAFGLMGLCGIRVDVVTAMLGSIAVGIGIDYSCHLIARFREESEEKDIRSRLSRTVQAVGPPILTNALAVGLGFAVLGGSSLVIVQKFGLLIAGAMLFSGFAALLLVPAVLAGVFKTTRGDKK</sequence>
<proteinExistence type="predicted"/>
<dbReference type="GO" id="GO:0005886">
    <property type="term" value="C:plasma membrane"/>
    <property type="evidence" value="ECO:0007669"/>
    <property type="project" value="UniProtKB-SubCell"/>
</dbReference>
<reference evidence="8" key="1">
    <citation type="journal article" date="2020" name="mSystems">
        <title>Genome- and Community-Level Interaction Insights into Carbon Utilization and Element Cycling Functions of Hydrothermarchaeota in Hydrothermal Sediment.</title>
        <authorList>
            <person name="Zhou Z."/>
            <person name="Liu Y."/>
            <person name="Xu W."/>
            <person name="Pan J."/>
            <person name="Luo Z.H."/>
            <person name="Li M."/>
        </authorList>
    </citation>
    <scope>NUCLEOTIDE SEQUENCE [LARGE SCALE GENOMIC DNA]</scope>
    <source>
        <strain evidence="8">SpSt-265</strain>
        <strain evidence="9">SpSt-465</strain>
    </source>
</reference>
<dbReference type="PANTHER" id="PTHR33406">
    <property type="entry name" value="MEMBRANE PROTEIN MJ1562-RELATED"/>
    <property type="match status" value="1"/>
</dbReference>
<keyword evidence="5 6" id="KW-0472">Membrane</keyword>
<name>A0A7C1NFP5_UNCW3</name>
<dbReference type="Pfam" id="PF03176">
    <property type="entry name" value="MMPL"/>
    <property type="match status" value="2"/>
</dbReference>
<evidence type="ECO:0000256" key="4">
    <source>
        <dbReference type="ARBA" id="ARBA00022989"/>
    </source>
</evidence>
<evidence type="ECO:0000256" key="3">
    <source>
        <dbReference type="ARBA" id="ARBA00022692"/>
    </source>
</evidence>
<evidence type="ECO:0000256" key="6">
    <source>
        <dbReference type="SAM" id="Phobius"/>
    </source>
</evidence>
<evidence type="ECO:0000259" key="7">
    <source>
        <dbReference type="PROSITE" id="PS50156"/>
    </source>
</evidence>
<feature type="transmembrane region" description="Helical" evidence="6">
    <location>
        <begin position="12"/>
        <end position="30"/>
    </location>
</feature>
<dbReference type="PROSITE" id="PS50156">
    <property type="entry name" value="SSD"/>
    <property type="match status" value="2"/>
</dbReference>
<feature type="transmembrane region" description="Helical" evidence="6">
    <location>
        <begin position="646"/>
        <end position="664"/>
    </location>
</feature>
<dbReference type="InterPro" id="IPR001036">
    <property type="entry name" value="Acrflvin-R"/>
</dbReference>